<protein>
    <recommendedName>
        <fullName evidence="6">UDP-glycosyltransferases domain-containing protein</fullName>
    </recommendedName>
</protein>
<dbReference type="FunFam" id="3.40.50.2000:FF:000037">
    <property type="entry name" value="Glycosyltransferase"/>
    <property type="match status" value="1"/>
</dbReference>
<dbReference type="EMBL" id="JAJFAZ020000006">
    <property type="protein sequence ID" value="KAI5324883.1"/>
    <property type="molecule type" value="Genomic_DNA"/>
</dbReference>
<evidence type="ECO:0000313" key="5">
    <source>
        <dbReference type="Proteomes" id="UP001054821"/>
    </source>
</evidence>
<dbReference type="PANTHER" id="PTHR48045">
    <property type="entry name" value="UDP-GLYCOSYLTRANSFERASE 72B1"/>
    <property type="match status" value="1"/>
</dbReference>
<dbReference type="SUPFAM" id="SSF53756">
    <property type="entry name" value="UDP-Glycosyltransferase/glycogen phosphorylase"/>
    <property type="match status" value="1"/>
</dbReference>
<dbReference type="PANTHER" id="PTHR48045:SF20">
    <property type="entry name" value="UDP-RHAMNOSE:RHAMNOSYLTRANSFERASE 1"/>
    <property type="match status" value="1"/>
</dbReference>
<evidence type="ECO:0000256" key="3">
    <source>
        <dbReference type="ARBA" id="ARBA00022679"/>
    </source>
</evidence>
<keyword evidence="3" id="KW-0808">Transferase</keyword>
<proteinExistence type="inferred from homology"/>
<comment type="similarity">
    <text evidence="1">Belongs to the UDP-glycosyltransferase family.</text>
</comment>
<evidence type="ECO:0000256" key="1">
    <source>
        <dbReference type="ARBA" id="ARBA00009995"/>
    </source>
</evidence>
<keyword evidence="5" id="KW-1185">Reference proteome</keyword>
<dbReference type="GO" id="GO:0008194">
    <property type="term" value="F:UDP-glycosyltransferase activity"/>
    <property type="evidence" value="ECO:0007669"/>
    <property type="project" value="InterPro"/>
</dbReference>
<sequence>MIKVIHVSSSASIYIIPRSIGYWDSIKAPPGRPSCLPPMLMQRGPSDLSDRSFLSVYSLRQRNDDSHSSWITARLSSPSWALDLALPSQGVNIAFPETKVFRVPCAAVGQTREWNCVYIALGSELNLSQEDFTELALGLELSGLPFFWVLRTPSWSADSDSVKLPDGFEDRTKGHGLVWTTWAPQTKILAHDSIGGFLTHCSWSSLIETLQYGRPLIMLPFLYDQGLIARIWDKKIGIEVPRNEEDGSFTKK</sequence>
<dbReference type="InterPro" id="IPR002213">
    <property type="entry name" value="UDP_glucos_trans"/>
</dbReference>
<dbReference type="Gene3D" id="3.40.50.2000">
    <property type="entry name" value="Glycogen Phosphorylase B"/>
    <property type="match status" value="1"/>
</dbReference>
<name>A0AAD4VI90_PRUDU</name>
<evidence type="ECO:0000313" key="4">
    <source>
        <dbReference type="EMBL" id="KAI5324883.1"/>
    </source>
</evidence>
<organism evidence="4 5">
    <name type="scientific">Prunus dulcis</name>
    <name type="common">Almond</name>
    <name type="synonym">Amygdalus dulcis</name>
    <dbReference type="NCBI Taxonomy" id="3755"/>
    <lineage>
        <taxon>Eukaryota</taxon>
        <taxon>Viridiplantae</taxon>
        <taxon>Streptophyta</taxon>
        <taxon>Embryophyta</taxon>
        <taxon>Tracheophyta</taxon>
        <taxon>Spermatophyta</taxon>
        <taxon>Magnoliopsida</taxon>
        <taxon>eudicotyledons</taxon>
        <taxon>Gunneridae</taxon>
        <taxon>Pentapetalae</taxon>
        <taxon>rosids</taxon>
        <taxon>fabids</taxon>
        <taxon>Rosales</taxon>
        <taxon>Rosaceae</taxon>
        <taxon>Amygdaloideae</taxon>
        <taxon>Amygdaleae</taxon>
        <taxon>Prunus</taxon>
    </lineage>
</organism>
<evidence type="ECO:0008006" key="6">
    <source>
        <dbReference type="Google" id="ProtNLM"/>
    </source>
</evidence>
<dbReference type="Proteomes" id="UP001054821">
    <property type="component" value="Chromosome 6"/>
</dbReference>
<dbReference type="AlphaFoldDB" id="A0AAD4VI90"/>
<gene>
    <name evidence="4" type="ORF">L3X38_033956</name>
</gene>
<dbReference type="CDD" id="cd03784">
    <property type="entry name" value="GT1_Gtf-like"/>
    <property type="match status" value="1"/>
</dbReference>
<dbReference type="Pfam" id="PF00201">
    <property type="entry name" value="UDPGT"/>
    <property type="match status" value="1"/>
</dbReference>
<reference evidence="4 5" key="1">
    <citation type="journal article" date="2022" name="G3 (Bethesda)">
        <title>Whole-genome sequence and methylome profiling of the almond [Prunus dulcis (Mill.) D.A. Webb] cultivar 'Nonpareil'.</title>
        <authorList>
            <person name="D'Amico-Willman K.M."/>
            <person name="Ouma W.Z."/>
            <person name="Meulia T."/>
            <person name="Sideli G.M."/>
            <person name="Gradziel T.M."/>
            <person name="Fresnedo-Ramirez J."/>
        </authorList>
    </citation>
    <scope>NUCLEOTIDE SEQUENCE [LARGE SCALE GENOMIC DNA]</scope>
    <source>
        <strain evidence="4">Clone GOH B32 T37-40</strain>
    </source>
</reference>
<evidence type="ECO:0000256" key="2">
    <source>
        <dbReference type="ARBA" id="ARBA00022676"/>
    </source>
</evidence>
<accession>A0AAD4VI90</accession>
<keyword evidence="2" id="KW-0328">Glycosyltransferase</keyword>
<comment type="caution">
    <text evidence="4">The sequence shown here is derived from an EMBL/GenBank/DDBJ whole genome shotgun (WGS) entry which is preliminary data.</text>
</comment>